<accession>A0A9E2F5J7</accession>
<dbReference type="Pfam" id="PF02653">
    <property type="entry name" value="BPD_transp_2"/>
    <property type="match status" value="1"/>
</dbReference>
<feature type="transmembrane region" description="Helical" evidence="6">
    <location>
        <begin position="281"/>
        <end position="299"/>
    </location>
</feature>
<organism evidence="7 8">
    <name type="scientific">Psychracetigena formicireducens</name>
    <dbReference type="NCBI Taxonomy" id="2986056"/>
    <lineage>
        <taxon>Bacteria</taxon>
        <taxon>Bacillati</taxon>
        <taxon>Candidatus Lithacetigenota</taxon>
        <taxon>Candidatus Psychracetigena</taxon>
    </lineage>
</organism>
<dbReference type="GO" id="GO:0005886">
    <property type="term" value="C:plasma membrane"/>
    <property type="evidence" value="ECO:0007669"/>
    <property type="project" value="UniProtKB-SubCell"/>
</dbReference>
<dbReference type="PANTHER" id="PTHR43370:SF1">
    <property type="entry name" value="GUANOSINE ABC TRANSPORTER PERMEASE PROTEIN NUPQ"/>
    <property type="match status" value="1"/>
</dbReference>
<dbReference type="PANTHER" id="PTHR43370">
    <property type="entry name" value="SUGAR ABC TRANSPORTER INTEGRAL MEMBRANE PROTEIN-RELATED"/>
    <property type="match status" value="1"/>
</dbReference>
<feature type="transmembrane region" description="Helical" evidence="6">
    <location>
        <begin position="20"/>
        <end position="44"/>
    </location>
</feature>
<keyword evidence="2" id="KW-1003">Cell membrane</keyword>
<feature type="transmembrane region" description="Helical" evidence="6">
    <location>
        <begin position="248"/>
        <end position="269"/>
    </location>
</feature>
<evidence type="ECO:0000256" key="5">
    <source>
        <dbReference type="ARBA" id="ARBA00023136"/>
    </source>
</evidence>
<name>A0A9E2F5J7_PSYF1</name>
<dbReference type="AlphaFoldDB" id="A0A9E2F5J7"/>
<dbReference type="InterPro" id="IPR001851">
    <property type="entry name" value="ABC_transp_permease"/>
</dbReference>
<feature type="transmembrane region" description="Helical" evidence="6">
    <location>
        <begin position="201"/>
        <end position="227"/>
    </location>
</feature>
<protein>
    <recommendedName>
        <fullName evidence="9">ABC transporter permease</fullName>
    </recommendedName>
</protein>
<comment type="subcellular location">
    <subcellularLocation>
        <location evidence="1">Cell membrane</location>
        <topology evidence="1">Multi-pass membrane protein</topology>
    </subcellularLocation>
</comment>
<feature type="transmembrane region" description="Helical" evidence="6">
    <location>
        <begin position="65"/>
        <end position="88"/>
    </location>
</feature>
<gene>
    <name evidence="7" type="ORF">DDT42_00276</name>
</gene>
<evidence type="ECO:0000256" key="1">
    <source>
        <dbReference type="ARBA" id="ARBA00004651"/>
    </source>
</evidence>
<dbReference type="EMBL" id="QLTW01000007">
    <property type="protein sequence ID" value="MBT9144435.1"/>
    <property type="molecule type" value="Genomic_DNA"/>
</dbReference>
<keyword evidence="3 6" id="KW-0812">Transmembrane</keyword>
<evidence type="ECO:0000256" key="4">
    <source>
        <dbReference type="ARBA" id="ARBA00022989"/>
    </source>
</evidence>
<keyword evidence="4 6" id="KW-1133">Transmembrane helix</keyword>
<proteinExistence type="predicted"/>
<evidence type="ECO:0000313" key="8">
    <source>
        <dbReference type="Proteomes" id="UP000811545"/>
    </source>
</evidence>
<feature type="transmembrane region" description="Helical" evidence="6">
    <location>
        <begin position="154"/>
        <end position="171"/>
    </location>
</feature>
<evidence type="ECO:0000313" key="7">
    <source>
        <dbReference type="EMBL" id="MBT9144435.1"/>
    </source>
</evidence>
<keyword evidence="5 6" id="KW-0472">Membrane</keyword>
<evidence type="ECO:0000256" key="2">
    <source>
        <dbReference type="ARBA" id="ARBA00022475"/>
    </source>
</evidence>
<sequence>MGPLLDSILSPAFGFAILRIMTPILFPTIGVAISSLAGSINIAMEGTMLMSAFTGVIVSYFTKNIYLALLAGILVGVTMGFVLGYFHLKLKADIILSAIALNMFASGFTIFMLFLIAKDKGTSISLRSLVFPDIHLPLIKEIPIIGEILSGHNLLTYVAILSIIFMYFLIYKTRLGLRIRAVGQNPDAAESVGIDVKRIKLYSLLISGFFGALGGLYLSMGYVSWFGRDMTAGRGFIAVAASNLGGHLPLGVFISSLFFGLINAISIYLAPLRLPSEFTHLIPYVTTIIALTFYSIRMTRKKKAYKGKI</sequence>
<evidence type="ECO:0008006" key="9">
    <source>
        <dbReference type="Google" id="ProtNLM"/>
    </source>
</evidence>
<dbReference type="GO" id="GO:0022857">
    <property type="term" value="F:transmembrane transporter activity"/>
    <property type="evidence" value="ECO:0007669"/>
    <property type="project" value="InterPro"/>
</dbReference>
<evidence type="ECO:0000256" key="3">
    <source>
        <dbReference type="ARBA" id="ARBA00022692"/>
    </source>
</evidence>
<feature type="transmembrane region" description="Helical" evidence="6">
    <location>
        <begin position="94"/>
        <end position="117"/>
    </location>
</feature>
<comment type="caution">
    <text evidence="7">The sequence shown here is derived from an EMBL/GenBank/DDBJ whole genome shotgun (WGS) entry which is preliminary data.</text>
</comment>
<evidence type="ECO:0000256" key="6">
    <source>
        <dbReference type="SAM" id="Phobius"/>
    </source>
</evidence>
<dbReference type="Proteomes" id="UP000811545">
    <property type="component" value="Unassembled WGS sequence"/>
</dbReference>
<reference evidence="7 8" key="1">
    <citation type="journal article" date="2021" name="bioRxiv">
        <title>Unique metabolic strategies in Hadean analogues reveal hints for primordial physiology.</title>
        <authorList>
            <person name="Nobu M.K."/>
            <person name="Nakai R."/>
            <person name="Tamazawa S."/>
            <person name="Mori H."/>
            <person name="Toyoda A."/>
            <person name="Ijiri A."/>
            <person name="Suzuki S."/>
            <person name="Kurokawa K."/>
            <person name="Kamagata Y."/>
            <person name="Tamaki H."/>
        </authorList>
    </citation>
    <scope>NUCLEOTIDE SEQUENCE [LARGE SCALE GENOMIC DNA]</scope>
    <source>
        <strain evidence="7">BS525</strain>
    </source>
</reference>
<dbReference type="CDD" id="cd06580">
    <property type="entry name" value="TM_PBP1_transp_TpRbsC_like"/>
    <property type="match status" value="1"/>
</dbReference>